<sequence length="338" mass="38638">MLNKSTIEPNNIEVMLLTKILVALQILHHYVILGHPLALSKVLVKRAEGTPPGPIEILRGMEEAAGQWQSGLKEQRSKTSETVSSPQTSSSFSSLGQGVSERRTVYNTLINPPQVPHHKFSSLCGDPIFRDDYVSVHHHLDQKESKLLQNIVKNDPAGNPFVHMNTLRAILDDTKKREVLEFAQKYPIVPDQSSAFDLKRSHLSGYSYYDELIYLNNTEKDTFWEFRERYEKYSAIGSITPMTDHQAAKCRLRFRELILQSPGDQFAYASMHNKIDFTPAAKNNSRRANHKEALILFSNFKESEINIYFKALGHLMNDFHKEKRRTFYGNLPCGVFGK</sequence>
<dbReference type="Proteomes" id="UP000054564">
    <property type="component" value="Unassembled WGS sequence"/>
</dbReference>
<proteinExistence type="predicted"/>
<evidence type="ECO:0000256" key="1">
    <source>
        <dbReference type="SAM" id="MobiDB-lite"/>
    </source>
</evidence>
<comment type="caution">
    <text evidence="2">The sequence shown here is derived from an EMBL/GenBank/DDBJ whole genome shotgun (WGS) entry which is preliminary data.</text>
</comment>
<reference evidence="3" key="1">
    <citation type="submission" date="2014-03" db="EMBL/GenBank/DDBJ databases">
        <title>The Genome Sequence of Puccinia striiformis f. sp. tritici PST-78.</title>
        <authorList>
            <consortium name="The Broad Institute Genome Sequencing Platform"/>
            <person name="Cuomo C."/>
            <person name="Hulbert S."/>
            <person name="Chen X."/>
            <person name="Walker B."/>
            <person name="Young S.K."/>
            <person name="Zeng Q."/>
            <person name="Gargeya S."/>
            <person name="Fitzgerald M."/>
            <person name="Haas B."/>
            <person name="Abouelleil A."/>
            <person name="Alvarado L."/>
            <person name="Arachchi H.M."/>
            <person name="Berlin A.M."/>
            <person name="Chapman S.B."/>
            <person name="Goldberg J."/>
            <person name="Griggs A."/>
            <person name="Gujja S."/>
            <person name="Hansen M."/>
            <person name="Howarth C."/>
            <person name="Imamovic A."/>
            <person name="Larimer J."/>
            <person name="McCowan C."/>
            <person name="Montmayeur A."/>
            <person name="Murphy C."/>
            <person name="Neiman D."/>
            <person name="Pearson M."/>
            <person name="Priest M."/>
            <person name="Roberts A."/>
            <person name="Saif S."/>
            <person name="Shea T."/>
            <person name="Sisk P."/>
            <person name="Sykes S."/>
            <person name="Wortman J."/>
            <person name="Nusbaum C."/>
            <person name="Birren B."/>
        </authorList>
    </citation>
    <scope>NUCLEOTIDE SEQUENCE [LARGE SCALE GENOMIC DNA]</scope>
    <source>
        <strain evidence="3">race PST-78</strain>
    </source>
</reference>
<evidence type="ECO:0000313" key="2">
    <source>
        <dbReference type="EMBL" id="KNE99494.1"/>
    </source>
</evidence>
<evidence type="ECO:0000313" key="3">
    <source>
        <dbReference type="Proteomes" id="UP000054564"/>
    </source>
</evidence>
<name>A0A0L0VKJ3_9BASI</name>
<protein>
    <submittedName>
        <fullName evidence="2">Uncharacterized protein</fullName>
    </submittedName>
</protein>
<dbReference type="EMBL" id="AJIL01000045">
    <property type="protein sequence ID" value="KNE99494.1"/>
    <property type="molecule type" value="Genomic_DNA"/>
</dbReference>
<dbReference type="AlphaFoldDB" id="A0A0L0VKJ3"/>
<feature type="compositionally biased region" description="Low complexity" evidence="1">
    <location>
        <begin position="80"/>
        <end position="97"/>
    </location>
</feature>
<gene>
    <name evidence="2" type="ORF">PSTG_07211</name>
</gene>
<keyword evidence="3" id="KW-1185">Reference proteome</keyword>
<organism evidence="2 3">
    <name type="scientific">Puccinia striiformis f. sp. tritici PST-78</name>
    <dbReference type="NCBI Taxonomy" id="1165861"/>
    <lineage>
        <taxon>Eukaryota</taxon>
        <taxon>Fungi</taxon>
        <taxon>Dikarya</taxon>
        <taxon>Basidiomycota</taxon>
        <taxon>Pucciniomycotina</taxon>
        <taxon>Pucciniomycetes</taxon>
        <taxon>Pucciniales</taxon>
        <taxon>Pucciniaceae</taxon>
        <taxon>Puccinia</taxon>
    </lineage>
</organism>
<feature type="region of interest" description="Disordered" evidence="1">
    <location>
        <begin position="68"/>
        <end position="97"/>
    </location>
</feature>
<dbReference type="OrthoDB" id="10665668at2759"/>
<accession>A0A0L0VKJ3</accession>